<dbReference type="Pfam" id="PF14328">
    <property type="entry name" value="DUF4385"/>
    <property type="match status" value="1"/>
</dbReference>
<dbReference type="InterPro" id="IPR025494">
    <property type="entry name" value="DUF4385"/>
</dbReference>
<dbReference type="Proteomes" id="UP001595896">
    <property type="component" value="Unassembled WGS sequence"/>
</dbReference>
<name>A0ABV9NRN8_9BACI</name>
<sequence length="148" mass="17851">MAFDYDADFENIDFREEPHKYRVGRGEQGVLMVEPYKSEILPHWRFKTPDIAEESSEAIYDMYLDYKKKNDFVGMDMARKFIQMGYTRARRYANYKGGKKYDKEGNINKRQIDDEKAASAKIFEKKWIQIREDETYLKMKKEHQKKYG</sequence>
<evidence type="ECO:0000313" key="2">
    <source>
        <dbReference type="Proteomes" id="UP001595896"/>
    </source>
</evidence>
<keyword evidence="2" id="KW-1185">Reference proteome</keyword>
<dbReference type="EMBL" id="JBHSGK010000004">
    <property type="protein sequence ID" value="MFC4736073.1"/>
    <property type="molecule type" value="Genomic_DNA"/>
</dbReference>
<protein>
    <submittedName>
        <fullName evidence="1">DUF4385 domain-containing protein</fullName>
    </submittedName>
</protein>
<dbReference type="RefSeq" id="WP_377908729.1">
    <property type="nucleotide sequence ID" value="NZ_JBHSGK010000004.1"/>
</dbReference>
<gene>
    <name evidence="1" type="ORF">ACFO4L_05680</name>
</gene>
<proteinExistence type="predicted"/>
<accession>A0ABV9NRN8</accession>
<evidence type="ECO:0000313" key="1">
    <source>
        <dbReference type="EMBL" id="MFC4736073.1"/>
    </source>
</evidence>
<comment type="caution">
    <text evidence="1">The sequence shown here is derived from an EMBL/GenBank/DDBJ whole genome shotgun (WGS) entry which is preliminary data.</text>
</comment>
<organism evidence="1 2">
    <name type="scientific">Bacillus daqingensis</name>
    <dbReference type="NCBI Taxonomy" id="872396"/>
    <lineage>
        <taxon>Bacteria</taxon>
        <taxon>Bacillati</taxon>
        <taxon>Bacillota</taxon>
        <taxon>Bacilli</taxon>
        <taxon>Bacillales</taxon>
        <taxon>Bacillaceae</taxon>
        <taxon>Bacillus</taxon>
    </lineage>
</organism>
<reference evidence="2" key="1">
    <citation type="journal article" date="2019" name="Int. J. Syst. Evol. Microbiol.">
        <title>The Global Catalogue of Microorganisms (GCM) 10K type strain sequencing project: providing services to taxonomists for standard genome sequencing and annotation.</title>
        <authorList>
            <consortium name="The Broad Institute Genomics Platform"/>
            <consortium name="The Broad Institute Genome Sequencing Center for Infectious Disease"/>
            <person name="Wu L."/>
            <person name="Ma J."/>
        </authorList>
    </citation>
    <scope>NUCLEOTIDE SEQUENCE [LARGE SCALE GENOMIC DNA]</scope>
    <source>
        <strain evidence="2">JCM 12165</strain>
    </source>
</reference>